<name>A0AAW0E0H7_9AGAR</name>
<gene>
    <name evidence="1" type="ORF">R3P38DRAFT_3168850</name>
</gene>
<sequence length="449" mass="50567">MDSQTPSLDNIFPEPHDQVRANWVRNPMEEALKGAAYFKQVLQAQAQDAPNMSIGALPNEILMWIFTEAVKSLDNPHEVQRERTFYCLLAVCRGWRELVLSMPELWCVVSVDTILPADQVTWADEVPAWKDYFSRSRPRMFSNQKQIKMIPRQLLSSGVRPLIVKIGDNTGEHASDALAALAPAADRITDLELSLHLNAPPMPIPMCFAGLQRLQLYLSSRGDYAPWPTIDAPALTEFHAAGVPDVPHSLDHIPLVNLTVLQLQGPSMGLKCDGFVRVLAKTPQLVQAHAVVDQRKQHSSDDEPAGVFPQVPPLIHLKSLLLELQPRLFEEWERDPQPWLEALTLPALETMGIPELLFDPDARRALADLFHRSNKFPAKLLVTASPPGEYHRLTAKYREAFPMIQGPEEERYSYIDDIMAGDWKEAYVTHQIDQITAGDWEEADSSDFP</sequence>
<organism evidence="1 2">
    <name type="scientific">Favolaschia claudopus</name>
    <dbReference type="NCBI Taxonomy" id="2862362"/>
    <lineage>
        <taxon>Eukaryota</taxon>
        <taxon>Fungi</taxon>
        <taxon>Dikarya</taxon>
        <taxon>Basidiomycota</taxon>
        <taxon>Agaricomycotina</taxon>
        <taxon>Agaricomycetes</taxon>
        <taxon>Agaricomycetidae</taxon>
        <taxon>Agaricales</taxon>
        <taxon>Marasmiineae</taxon>
        <taxon>Mycenaceae</taxon>
        <taxon>Favolaschia</taxon>
    </lineage>
</organism>
<evidence type="ECO:0000313" key="1">
    <source>
        <dbReference type="EMBL" id="KAK7057333.1"/>
    </source>
</evidence>
<evidence type="ECO:0000313" key="2">
    <source>
        <dbReference type="Proteomes" id="UP001362999"/>
    </source>
</evidence>
<evidence type="ECO:0008006" key="3">
    <source>
        <dbReference type="Google" id="ProtNLM"/>
    </source>
</evidence>
<accession>A0AAW0E0H7</accession>
<proteinExistence type="predicted"/>
<dbReference type="AlphaFoldDB" id="A0AAW0E0H7"/>
<reference evidence="1 2" key="1">
    <citation type="journal article" date="2024" name="J Genomics">
        <title>Draft genome sequencing and assembly of Favolaschia claudopus CIRM-BRFM 2984 isolated from oak limbs.</title>
        <authorList>
            <person name="Navarro D."/>
            <person name="Drula E."/>
            <person name="Chaduli D."/>
            <person name="Cazenave R."/>
            <person name="Ahrendt S."/>
            <person name="Wang J."/>
            <person name="Lipzen A."/>
            <person name="Daum C."/>
            <person name="Barry K."/>
            <person name="Grigoriev I.V."/>
            <person name="Favel A."/>
            <person name="Rosso M.N."/>
            <person name="Martin F."/>
        </authorList>
    </citation>
    <scope>NUCLEOTIDE SEQUENCE [LARGE SCALE GENOMIC DNA]</scope>
    <source>
        <strain evidence="1 2">CIRM-BRFM 2984</strain>
    </source>
</reference>
<dbReference type="Proteomes" id="UP001362999">
    <property type="component" value="Unassembled WGS sequence"/>
</dbReference>
<keyword evidence="2" id="KW-1185">Reference proteome</keyword>
<comment type="caution">
    <text evidence="1">The sequence shown here is derived from an EMBL/GenBank/DDBJ whole genome shotgun (WGS) entry which is preliminary data.</text>
</comment>
<protein>
    <recommendedName>
        <fullName evidence="3">F-box domain-containing protein</fullName>
    </recommendedName>
</protein>
<dbReference type="EMBL" id="JAWWNJ010000004">
    <property type="protein sequence ID" value="KAK7057333.1"/>
    <property type="molecule type" value="Genomic_DNA"/>
</dbReference>